<accession>A0ABN2ND09</accession>
<keyword evidence="3" id="KW-1185">Reference proteome</keyword>
<dbReference type="Pfam" id="PF21863">
    <property type="entry name" value="HTH_67"/>
    <property type="match status" value="1"/>
</dbReference>
<comment type="caution">
    <text evidence="2">The sequence shown here is derived from an EMBL/GenBank/DDBJ whole genome shotgun (WGS) entry which is preliminary data.</text>
</comment>
<reference evidence="2 3" key="1">
    <citation type="journal article" date="2019" name="Int. J. Syst. Evol. Microbiol.">
        <title>The Global Catalogue of Microorganisms (GCM) 10K type strain sequencing project: providing services to taxonomists for standard genome sequencing and annotation.</title>
        <authorList>
            <consortium name="The Broad Institute Genomics Platform"/>
            <consortium name="The Broad Institute Genome Sequencing Center for Infectious Disease"/>
            <person name="Wu L."/>
            <person name="Ma J."/>
        </authorList>
    </citation>
    <scope>NUCLEOTIDE SEQUENCE [LARGE SCALE GENOMIC DNA]</scope>
    <source>
        <strain evidence="2 3">JCM 16009</strain>
    </source>
</reference>
<dbReference type="InterPro" id="IPR054058">
    <property type="entry name" value="HTH_67"/>
</dbReference>
<feature type="compositionally biased region" description="Low complexity" evidence="1">
    <location>
        <begin position="53"/>
        <end position="65"/>
    </location>
</feature>
<dbReference type="Proteomes" id="UP001500449">
    <property type="component" value="Unassembled WGS sequence"/>
</dbReference>
<proteinExistence type="predicted"/>
<evidence type="ECO:0000313" key="3">
    <source>
        <dbReference type="Proteomes" id="UP001500449"/>
    </source>
</evidence>
<feature type="region of interest" description="Disordered" evidence="1">
    <location>
        <begin position="53"/>
        <end position="79"/>
    </location>
</feature>
<dbReference type="EMBL" id="BAAAQK010000018">
    <property type="protein sequence ID" value="GAA1863774.1"/>
    <property type="molecule type" value="Genomic_DNA"/>
</dbReference>
<name>A0ABN2ND09_9PSEU</name>
<protein>
    <submittedName>
        <fullName evidence="2">Uncharacterized protein</fullName>
    </submittedName>
</protein>
<evidence type="ECO:0000256" key="1">
    <source>
        <dbReference type="SAM" id="MobiDB-lite"/>
    </source>
</evidence>
<evidence type="ECO:0000313" key="2">
    <source>
        <dbReference type="EMBL" id="GAA1863774.1"/>
    </source>
</evidence>
<gene>
    <name evidence="2" type="ORF">GCM10009836_50150</name>
</gene>
<organism evidence="2 3">
    <name type="scientific">Pseudonocardia ailaonensis</name>
    <dbReference type="NCBI Taxonomy" id="367279"/>
    <lineage>
        <taxon>Bacteria</taxon>
        <taxon>Bacillati</taxon>
        <taxon>Actinomycetota</taxon>
        <taxon>Actinomycetes</taxon>
        <taxon>Pseudonocardiales</taxon>
        <taxon>Pseudonocardiaceae</taxon>
        <taxon>Pseudonocardia</taxon>
    </lineage>
</organism>
<sequence length="79" mass="8064">MGSSTARRMWGIVEPIHAVTYFSDEARAAGGALGVRGFWAEYVVQRAAPLGAVGRTSSRRASSGSTGTGSAGSCPRCGT</sequence>